<organism evidence="4 6">
    <name type="scientific">Pseudomonas reinekei</name>
    <dbReference type="NCBI Taxonomy" id="395598"/>
    <lineage>
        <taxon>Bacteria</taxon>
        <taxon>Pseudomonadati</taxon>
        <taxon>Pseudomonadota</taxon>
        <taxon>Gammaproteobacteria</taxon>
        <taxon>Pseudomonadales</taxon>
        <taxon>Pseudomonadaceae</taxon>
        <taxon>Pseudomonas</taxon>
    </lineage>
</organism>
<reference evidence="4 6" key="1">
    <citation type="submission" date="2016-10" db="EMBL/GenBank/DDBJ databases">
        <authorList>
            <person name="de Groot N.N."/>
        </authorList>
    </citation>
    <scope>NUCLEOTIDE SEQUENCE [LARGE SCALE GENOMIC DNA]</scope>
    <source>
        <strain evidence="4 6">BS3776</strain>
    </source>
</reference>
<feature type="region of interest" description="Disordered" evidence="1">
    <location>
        <begin position="81"/>
        <end position="101"/>
    </location>
</feature>
<reference evidence="2 7" key="4">
    <citation type="submission" date="2019-09" db="EMBL/GenBank/DDBJ databases">
        <title>Draft genome sequences of 48 bacterial type strains from the CCUG.</title>
        <authorList>
            <person name="Tunovic T."/>
            <person name="Pineiro-Iglesias B."/>
            <person name="Unosson C."/>
            <person name="Inganas E."/>
            <person name="Ohlen M."/>
            <person name="Cardew S."/>
            <person name="Jensie-Markopoulos S."/>
            <person name="Salva-Serra F."/>
            <person name="Jaen-Luchoro D."/>
            <person name="Karlsson R."/>
            <person name="Svensson-Stadler L."/>
            <person name="Chun J."/>
            <person name="Moore E."/>
        </authorList>
    </citation>
    <scope>NUCLEOTIDE SEQUENCE [LARGE SCALE GENOMIC DNA]</scope>
    <source>
        <strain evidence="2 7">CCUG 53116</strain>
    </source>
</reference>
<dbReference type="AlphaFoldDB" id="A0A1H0T152"/>
<evidence type="ECO:0000313" key="7">
    <source>
        <dbReference type="Proteomes" id="UP000460142"/>
    </source>
</evidence>
<dbReference type="EMBL" id="VZPS01000021">
    <property type="protein sequence ID" value="KAB0482033.1"/>
    <property type="molecule type" value="Genomic_DNA"/>
</dbReference>
<proteinExistence type="predicted"/>
<keyword evidence="5" id="KW-1185">Reference proteome</keyword>
<reference evidence="3" key="3">
    <citation type="submission" date="2017-01" db="EMBL/GenBank/DDBJ databases">
        <authorList>
            <person name="Mah S.A."/>
            <person name="Swanson W.J."/>
            <person name="Moy G.W."/>
            <person name="Vacquier V.D."/>
        </authorList>
    </citation>
    <scope>NUCLEOTIDE SEQUENCE [LARGE SCALE GENOMIC DNA]</scope>
    <source>
        <strain evidence="3">MT1</strain>
    </source>
</reference>
<evidence type="ECO:0000313" key="4">
    <source>
        <dbReference type="EMBL" id="SDP47460.1"/>
    </source>
</evidence>
<name>A0A1H0T152_PSERE</name>
<accession>A0A1H0T152</accession>
<evidence type="ECO:0000313" key="2">
    <source>
        <dbReference type="EMBL" id="KAB0482033.1"/>
    </source>
</evidence>
<sequence length="200" mass="22034">MSTATYLSKSAFAAHIGRSPSYITWLKENGRLVLSPNGKQVDVLATEALIRDTADPSKAAVAARHQQERLQRDVYSHVAAQSEPTKMAAPPPADPAQGQTPDFQKARAHREHYLARMAEMEFRKAQGELVEISFVQKAAFETARALNHSLMSLSPQLAPQLAALSDPWEVERQLTTALRQRLNEAAQVSTDDYGLALPEC</sequence>
<dbReference type="Proteomes" id="UP000198549">
    <property type="component" value="Chromosome I"/>
</dbReference>
<dbReference type="EMBL" id="LT629709">
    <property type="protein sequence ID" value="SDP47460.1"/>
    <property type="molecule type" value="Genomic_DNA"/>
</dbReference>
<dbReference type="Proteomes" id="UP000460142">
    <property type="component" value="Unassembled WGS sequence"/>
</dbReference>
<evidence type="ECO:0000313" key="6">
    <source>
        <dbReference type="Proteomes" id="UP000198549"/>
    </source>
</evidence>
<dbReference type="RefSeq" id="WP_075948739.1">
    <property type="nucleotide sequence ID" value="NZ_LT629709.1"/>
</dbReference>
<dbReference type="OrthoDB" id="6195706at2"/>
<gene>
    <name evidence="3" type="ORF">BVK86_23950</name>
    <name evidence="2" type="ORF">F7R15_24220</name>
    <name evidence="4" type="ORF">SAMN04490202_4412</name>
</gene>
<evidence type="ECO:0000256" key="1">
    <source>
        <dbReference type="SAM" id="MobiDB-lite"/>
    </source>
</evidence>
<reference evidence="5" key="2">
    <citation type="submission" date="2017-01" db="EMBL/GenBank/DDBJ databases">
        <authorList>
            <person name="Poblete-Castro I."/>
        </authorList>
    </citation>
    <scope>NUCLEOTIDE SEQUENCE [LARGE SCALE GENOMIC DNA]</scope>
    <source>
        <strain evidence="5">DSM 18361 / CCUG 53116 / MT1</strain>
    </source>
</reference>
<dbReference type="EMBL" id="MSTQ01000019">
    <property type="protein sequence ID" value="OLT99962.1"/>
    <property type="molecule type" value="Genomic_DNA"/>
</dbReference>
<evidence type="ECO:0000313" key="3">
    <source>
        <dbReference type="EMBL" id="OLT99962.1"/>
    </source>
</evidence>
<dbReference type="Proteomes" id="UP000186756">
    <property type="component" value="Unassembled WGS sequence"/>
</dbReference>
<protein>
    <submittedName>
        <fullName evidence="2">Terminase small subunit</fullName>
    </submittedName>
</protein>
<evidence type="ECO:0000313" key="5">
    <source>
        <dbReference type="Proteomes" id="UP000186756"/>
    </source>
</evidence>